<evidence type="ECO:0000313" key="4">
    <source>
        <dbReference type="RefSeq" id="XP_031421427.1"/>
    </source>
</evidence>
<organism evidence="3 4">
    <name type="scientific">Clupea harengus</name>
    <name type="common">Atlantic herring</name>
    <dbReference type="NCBI Taxonomy" id="7950"/>
    <lineage>
        <taxon>Eukaryota</taxon>
        <taxon>Metazoa</taxon>
        <taxon>Chordata</taxon>
        <taxon>Craniata</taxon>
        <taxon>Vertebrata</taxon>
        <taxon>Euteleostomi</taxon>
        <taxon>Actinopterygii</taxon>
        <taxon>Neopterygii</taxon>
        <taxon>Teleostei</taxon>
        <taxon>Clupei</taxon>
        <taxon>Clupeiformes</taxon>
        <taxon>Clupeoidei</taxon>
        <taxon>Clupeidae</taxon>
        <taxon>Clupea</taxon>
    </lineage>
</organism>
<dbReference type="InterPro" id="IPR031490">
    <property type="entry name" value="UBZ2_FAAP20"/>
</dbReference>
<dbReference type="OrthoDB" id="10063431at2759"/>
<evidence type="ECO:0000313" key="3">
    <source>
        <dbReference type="Proteomes" id="UP000515152"/>
    </source>
</evidence>
<dbReference type="GO" id="GO:0043240">
    <property type="term" value="C:Fanconi anaemia nuclear complex"/>
    <property type="evidence" value="ECO:0007669"/>
    <property type="project" value="TreeGrafter"/>
</dbReference>
<dbReference type="GeneID" id="105912331"/>
<protein>
    <submittedName>
        <fullName evidence="4">Translation initiation factor IF-2 isoform X1</fullName>
    </submittedName>
</protein>
<proteinExistence type="predicted"/>
<keyword evidence="3" id="KW-1185">Reference proteome</keyword>
<dbReference type="PROSITE" id="PS51906">
    <property type="entry name" value="ZF_UBZ2"/>
    <property type="match status" value="1"/>
</dbReference>
<dbReference type="InterPro" id="IPR052689">
    <property type="entry name" value="FA_core_complex_assoc"/>
</dbReference>
<dbReference type="Proteomes" id="UP000515152">
    <property type="component" value="Chromosome 4"/>
</dbReference>
<dbReference type="GO" id="GO:0043130">
    <property type="term" value="F:ubiquitin binding"/>
    <property type="evidence" value="ECO:0007669"/>
    <property type="project" value="InterPro"/>
</dbReference>
<dbReference type="PANTHER" id="PTHR37862">
    <property type="entry name" value="FANCONI ANEMIA CORE COMPLEX-ASSOCIATED PROTEIN 20"/>
    <property type="match status" value="1"/>
</dbReference>
<dbReference type="AlphaFoldDB" id="A0A6P8FDV1"/>
<feature type="compositionally biased region" description="Basic and acidic residues" evidence="1">
    <location>
        <begin position="274"/>
        <end position="285"/>
    </location>
</feature>
<reference evidence="4" key="1">
    <citation type="submission" date="2025-08" db="UniProtKB">
        <authorList>
            <consortium name="RefSeq"/>
        </authorList>
    </citation>
    <scope>IDENTIFICATION</scope>
</reference>
<evidence type="ECO:0000256" key="1">
    <source>
        <dbReference type="SAM" id="MobiDB-lite"/>
    </source>
</evidence>
<feature type="compositionally biased region" description="Polar residues" evidence="1">
    <location>
        <begin position="190"/>
        <end position="203"/>
    </location>
</feature>
<dbReference type="KEGG" id="char:105912331"/>
<accession>A0A6P8FDV1</accession>
<feature type="compositionally biased region" description="Low complexity" evidence="1">
    <location>
        <begin position="216"/>
        <end position="233"/>
    </location>
</feature>
<dbReference type="RefSeq" id="XP_031421427.1">
    <property type="nucleotide sequence ID" value="XM_031565567.2"/>
</dbReference>
<gene>
    <name evidence="4" type="primary">si:ch73-70k4.1</name>
</gene>
<sequence length="355" mass="37142">MTEKHQTVSKLKRRKTSLEDCKPEQLHRTLPRESIGVFLAQQEQPSCKRACDSPSGALRGQEWWAQSGLSPLERLWAITLQAFSAQPPETSSTELLPELPPPLTPTCAREKRAEWRWCCLDDEVGALPEMPVVAQHPPVSSASSGQPVPVAPANAVPTETTCLSDRAAPKRMCAGAGARARAGGEEGRQRSATVSVPTSQRCHQSGDKGLRGVGMATTRPATSSASSLAVATDTRTRGGREPAAGTAATATASVTLETFFSAGRGGGGGGGGGVKKEGIKQRPPTDHQSGTGVPPTPSAGQQGASVEAKRGGGAGARDLDCCPMCLMPFPAGFSQMDCDGHLAQCLSEMNTDMMW</sequence>
<dbReference type="Pfam" id="PF15750">
    <property type="entry name" value="UBZ_FAAP20"/>
    <property type="match status" value="1"/>
</dbReference>
<feature type="region of interest" description="Disordered" evidence="1">
    <location>
        <begin position="179"/>
        <end position="313"/>
    </location>
</feature>
<keyword evidence="4" id="KW-0396">Initiation factor</keyword>
<name>A0A6P8FDV1_CLUHA</name>
<evidence type="ECO:0000259" key="2">
    <source>
        <dbReference type="PROSITE" id="PS51906"/>
    </source>
</evidence>
<keyword evidence="4" id="KW-0648">Protein biosynthesis</keyword>
<feature type="compositionally biased region" description="Gly residues" evidence="1">
    <location>
        <begin position="263"/>
        <end position="273"/>
    </location>
</feature>
<feature type="domain" description="UBZ2-type" evidence="2">
    <location>
        <begin position="319"/>
        <end position="355"/>
    </location>
</feature>
<dbReference type="PANTHER" id="PTHR37862:SF1">
    <property type="entry name" value="FANCONI ANEMIA CORE COMPLEX-ASSOCIATED PROTEIN 20"/>
    <property type="match status" value="1"/>
</dbReference>
<feature type="compositionally biased region" description="Low complexity" evidence="1">
    <location>
        <begin position="241"/>
        <end position="252"/>
    </location>
</feature>
<dbReference type="GO" id="GO:0003743">
    <property type="term" value="F:translation initiation factor activity"/>
    <property type="evidence" value="ECO:0007669"/>
    <property type="project" value="UniProtKB-KW"/>
</dbReference>